<sequence length="109" mass="12379">MAYDVPLCLECKDDVKENDRAISCDSCDGWTHILWNRSNTCSISQSCKDRRKVKLHMPTAPCRLKIPVLEENVSDALRVLENPDLDFNDVTEEDTTGVTSSSQFEEAKR</sequence>
<dbReference type="Proteomes" id="UP000828390">
    <property type="component" value="Unassembled WGS sequence"/>
</dbReference>
<feature type="compositionally biased region" description="Polar residues" evidence="1">
    <location>
        <begin position="96"/>
        <end position="109"/>
    </location>
</feature>
<evidence type="ECO:0000256" key="1">
    <source>
        <dbReference type="SAM" id="MobiDB-lite"/>
    </source>
</evidence>
<keyword evidence="3" id="KW-1185">Reference proteome</keyword>
<evidence type="ECO:0000313" key="2">
    <source>
        <dbReference type="EMBL" id="KAH3895279.1"/>
    </source>
</evidence>
<gene>
    <name evidence="2" type="ORF">DPMN_019440</name>
</gene>
<reference evidence="2" key="2">
    <citation type="submission" date="2020-11" db="EMBL/GenBank/DDBJ databases">
        <authorList>
            <person name="McCartney M.A."/>
            <person name="Auch B."/>
            <person name="Kono T."/>
            <person name="Mallez S."/>
            <person name="Becker A."/>
            <person name="Gohl D.M."/>
            <person name="Silverstein K.A.T."/>
            <person name="Koren S."/>
            <person name="Bechman K.B."/>
            <person name="Herman A."/>
            <person name="Abrahante J.E."/>
            <person name="Garbe J."/>
        </authorList>
    </citation>
    <scope>NUCLEOTIDE SEQUENCE</scope>
    <source>
        <strain evidence="2">Duluth1</strain>
        <tissue evidence="2">Whole animal</tissue>
    </source>
</reference>
<evidence type="ECO:0000313" key="3">
    <source>
        <dbReference type="Proteomes" id="UP000828390"/>
    </source>
</evidence>
<feature type="region of interest" description="Disordered" evidence="1">
    <location>
        <begin position="87"/>
        <end position="109"/>
    </location>
</feature>
<accession>A0A9D4NKU3</accession>
<protein>
    <submittedName>
        <fullName evidence="2">Uncharacterized protein</fullName>
    </submittedName>
</protein>
<reference evidence="2" key="1">
    <citation type="journal article" date="2019" name="bioRxiv">
        <title>The Genome of the Zebra Mussel, Dreissena polymorpha: A Resource for Invasive Species Research.</title>
        <authorList>
            <person name="McCartney M.A."/>
            <person name="Auch B."/>
            <person name="Kono T."/>
            <person name="Mallez S."/>
            <person name="Zhang Y."/>
            <person name="Obille A."/>
            <person name="Becker A."/>
            <person name="Abrahante J.E."/>
            <person name="Garbe J."/>
            <person name="Badalamenti J.P."/>
            <person name="Herman A."/>
            <person name="Mangelson H."/>
            <person name="Liachko I."/>
            <person name="Sullivan S."/>
            <person name="Sone E.D."/>
            <person name="Koren S."/>
            <person name="Silverstein K.A.T."/>
            <person name="Beckman K.B."/>
            <person name="Gohl D.M."/>
        </authorList>
    </citation>
    <scope>NUCLEOTIDE SEQUENCE</scope>
    <source>
        <strain evidence="2">Duluth1</strain>
        <tissue evidence="2">Whole animal</tissue>
    </source>
</reference>
<name>A0A9D4NKU3_DREPO</name>
<proteinExistence type="predicted"/>
<dbReference type="AlphaFoldDB" id="A0A9D4NKU3"/>
<dbReference type="EMBL" id="JAIWYP010000001">
    <property type="protein sequence ID" value="KAH3895279.1"/>
    <property type="molecule type" value="Genomic_DNA"/>
</dbReference>
<organism evidence="2 3">
    <name type="scientific">Dreissena polymorpha</name>
    <name type="common">Zebra mussel</name>
    <name type="synonym">Mytilus polymorpha</name>
    <dbReference type="NCBI Taxonomy" id="45954"/>
    <lineage>
        <taxon>Eukaryota</taxon>
        <taxon>Metazoa</taxon>
        <taxon>Spiralia</taxon>
        <taxon>Lophotrochozoa</taxon>
        <taxon>Mollusca</taxon>
        <taxon>Bivalvia</taxon>
        <taxon>Autobranchia</taxon>
        <taxon>Heteroconchia</taxon>
        <taxon>Euheterodonta</taxon>
        <taxon>Imparidentia</taxon>
        <taxon>Neoheterodontei</taxon>
        <taxon>Myida</taxon>
        <taxon>Dreissenoidea</taxon>
        <taxon>Dreissenidae</taxon>
        <taxon>Dreissena</taxon>
    </lineage>
</organism>
<comment type="caution">
    <text evidence="2">The sequence shown here is derived from an EMBL/GenBank/DDBJ whole genome shotgun (WGS) entry which is preliminary data.</text>
</comment>